<protein>
    <recommendedName>
        <fullName evidence="1">Carrier domain-containing protein</fullName>
    </recommendedName>
</protein>
<evidence type="ECO:0000313" key="3">
    <source>
        <dbReference type="Proteomes" id="UP000066487"/>
    </source>
</evidence>
<evidence type="ECO:0000313" key="2">
    <source>
        <dbReference type="EMBL" id="ALI02346.1"/>
    </source>
</evidence>
<dbReference type="EMBL" id="CP012830">
    <property type="protein sequence ID" value="ALI02346.1"/>
    <property type="molecule type" value="Genomic_DNA"/>
</dbReference>
<dbReference type="InterPro" id="IPR036736">
    <property type="entry name" value="ACP-like_sf"/>
</dbReference>
<reference evidence="3" key="1">
    <citation type="submission" date="2015-09" db="EMBL/GenBank/DDBJ databases">
        <title>Whole genome sequence of Pseudomonas fluorescens FW300-N2E3.</title>
        <authorList>
            <person name="Ray J."/>
            <person name="Melnyk R."/>
            <person name="Deutschbauer A."/>
        </authorList>
    </citation>
    <scope>NUCLEOTIDE SEQUENCE [LARGE SCALE GENOMIC DNA]</scope>
    <source>
        <strain evidence="3">FW300-N2E3</strain>
    </source>
</reference>
<dbReference type="Gene3D" id="1.10.1200.10">
    <property type="entry name" value="ACP-like"/>
    <property type="match status" value="1"/>
</dbReference>
<dbReference type="OrthoDB" id="5383272at2"/>
<dbReference type="SUPFAM" id="SSF47336">
    <property type="entry name" value="ACP-like"/>
    <property type="match status" value="1"/>
</dbReference>
<dbReference type="InterPro" id="IPR009081">
    <property type="entry name" value="PP-bd_ACP"/>
</dbReference>
<evidence type="ECO:0000259" key="1">
    <source>
        <dbReference type="PROSITE" id="PS50075"/>
    </source>
</evidence>
<feature type="domain" description="Carrier" evidence="1">
    <location>
        <begin position="1"/>
        <end position="82"/>
    </location>
</feature>
<dbReference type="Proteomes" id="UP000066487">
    <property type="component" value="Chromosome"/>
</dbReference>
<dbReference type="PROSITE" id="PS50075">
    <property type="entry name" value="CARRIER"/>
    <property type="match status" value="1"/>
</dbReference>
<gene>
    <name evidence="2" type="ORF">AO353_15130</name>
</gene>
<dbReference type="RefSeq" id="WP_054595683.1">
    <property type="nucleotide sequence ID" value="NZ_CP012830.1"/>
</dbReference>
<sequence length="86" mass="9384">MKNIETLCALIHSNLLTQYQGADLNVVPDTALLEEGWLDSLTIISIVADVEKKFEIAFPENKVVAASFRTPAALWAVIEASLVELA</sequence>
<proteinExistence type="predicted"/>
<name>A0A0N9WVZ5_PSEFL</name>
<dbReference type="Pfam" id="PF00550">
    <property type="entry name" value="PP-binding"/>
    <property type="match status" value="1"/>
</dbReference>
<accession>A0A0N9WVZ5</accession>
<organism evidence="2 3">
    <name type="scientific">Pseudomonas fluorescens</name>
    <dbReference type="NCBI Taxonomy" id="294"/>
    <lineage>
        <taxon>Bacteria</taxon>
        <taxon>Pseudomonadati</taxon>
        <taxon>Pseudomonadota</taxon>
        <taxon>Gammaproteobacteria</taxon>
        <taxon>Pseudomonadales</taxon>
        <taxon>Pseudomonadaceae</taxon>
        <taxon>Pseudomonas</taxon>
    </lineage>
</organism>
<dbReference type="AlphaFoldDB" id="A0A0N9WVZ5"/>
<reference evidence="2 3" key="2">
    <citation type="journal article" date="2018" name="Nature">
        <title>Mutant phenotypes for thousands of bacterial genes of unknown function.</title>
        <authorList>
            <person name="Price M.N."/>
            <person name="Wetmore K.M."/>
            <person name="Waters R.J."/>
            <person name="Callaghan M."/>
            <person name="Ray J."/>
            <person name="Liu H."/>
            <person name="Kuehl J.V."/>
            <person name="Melnyk R.A."/>
            <person name="Lamson J.S."/>
            <person name="Suh Y."/>
            <person name="Carlson H.K."/>
            <person name="Esquivel Z."/>
            <person name="Sadeeshkumar H."/>
            <person name="Chakraborty R."/>
            <person name="Zane G.M."/>
            <person name="Rubin B.E."/>
            <person name="Wall J.D."/>
            <person name="Visel A."/>
            <person name="Bristow J."/>
            <person name="Blow M.J."/>
            <person name="Arkin A.P."/>
            <person name="Deutschbauer A.M."/>
        </authorList>
    </citation>
    <scope>NUCLEOTIDE SEQUENCE [LARGE SCALE GENOMIC DNA]</scope>
    <source>
        <strain evidence="2 3">FW300-N2E3</strain>
    </source>
</reference>